<protein>
    <submittedName>
        <fullName evidence="1">Uncharacterized protein</fullName>
    </submittedName>
</protein>
<dbReference type="Proteomes" id="UP000509624">
    <property type="component" value="Segment"/>
</dbReference>
<proteinExistence type="predicted"/>
<evidence type="ECO:0000313" key="1">
    <source>
        <dbReference type="EMBL" id="QKN88146.1"/>
    </source>
</evidence>
<reference evidence="1 2" key="1">
    <citation type="submission" date="2020-04" db="EMBL/GenBank/DDBJ databases">
        <authorList>
            <person name="Shneider M.M."/>
            <person name="Evseev P.V."/>
            <person name="Timoshina O.Y."/>
            <person name="Mikhailova Y.V."/>
            <person name="Shelenkov A.A."/>
            <person name="Yanushevich Y.G."/>
            <person name="Shagin D.A."/>
            <person name="Popova A.V."/>
            <person name="Miroshnikov K.A."/>
        </authorList>
    </citation>
    <scope>NUCLEOTIDE SEQUENCE [LARGE SCALE GENOMIC DNA]</scope>
</reference>
<organism evidence="1 2">
    <name type="scientific">Acinetobacter phage Abraxas</name>
    <dbReference type="NCBI Taxonomy" id="2736222"/>
    <lineage>
        <taxon>Viruses</taxon>
        <taxon>Duplodnaviria</taxon>
        <taxon>Heunggongvirae</taxon>
        <taxon>Uroviricota</taxon>
        <taxon>Caudoviricetes</taxon>
        <taxon>Pantevenvirales</taxon>
        <taxon>Straboviridae</taxon>
        <taxon>Twarogvirinae</taxon>
        <taxon>Lazarusvirus</taxon>
        <taxon>Lazarusvirus berthold</taxon>
    </lineage>
</organism>
<dbReference type="EMBL" id="MT385367">
    <property type="protein sequence ID" value="QKN88146.1"/>
    <property type="molecule type" value="Genomic_DNA"/>
</dbReference>
<gene>
    <name evidence="1" type="ORF">Abraxas_207</name>
</gene>
<name>A0A6M9Z624_9CAUD</name>
<evidence type="ECO:0000313" key="2">
    <source>
        <dbReference type="Proteomes" id="UP000509624"/>
    </source>
</evidence>
<sequence length="122" mass="14117">MLACKQRSSSFSGNFKMITFRALFEDARDAGYPHELYTPRELGSKDYKFVELNAGREIGSTVLKYDGTELKDSCILQNNERIFQYSHTESDVNEYHIESVEVYRNLWNSIHIPLQSSKLIGK</sequence>
<accession>A0A6M9Z624</accession>